<feature type="transmembrane region" description="Helical" evidence="1">
    <location>
        <begin position="12"/>
        <end position="35"/>
    </location>
</feature>
<dbReference type="Pfam" id="PF14023">
    <property type="entry name" value="Bestrophin-like"/>
    <property type="match status" value="1"/>
</dbReference>
<dbReference type="RefSeq" id="WP_108825897.1">
    <property type="nucleotide sequence ID" value="NZ_CP023004.1"/>
</dbReference>
<protein>
    <recommendedName>
        <fullName evidence="4">DUF4239 domain-containing protein</fullName>
    </recommendedName>
</protein>
<evidence type="ECO:0000313" key="2">
    <source>
        <dbReference type="EMBL" id="AWI10083.1"/>
    </source>
</evidence>
<dbReference type="EMBL" id="CP023004">
    <property type="protein sequence ID" value="AWI10083.1"/>
    <property type="molecule type" value="Genomic_DNA"/>
</dbReference>
<dbReference type="AlphaFoldDB" id="A0A2U8E5F1"/>
<dbReference type="Proteomes" id="UP000244896">
    <property type="component" value="Chromosome"/>
</dbReference>
<name>A0A2U8E5F1_9BACT</name>
<keyword evidence="3" id="KW-1185">Reference proteome</keyword>
<accession>A0A2U8E5F1</accession>
<gene>
    <name evidence="2" type="ORF">CKA38_13180</name>
</gene>
<proteinExistence type="predicted"/>
<reference evidence="2 3" key="1">
    <citation type="journal article" date="2018" name="Syst. Appl. Microbiol.">
        <title>Ereboglobus luteus gen. nov. sp. nov. from cockroach guts, and new insights into the oxygen relationship of the genera Opitutus and Didymococcus (Verrucomicrobia: Opitutaceae).</title>
        <authorList>
            <person name="Tegtmeier D."/>
            <person name="Belitz A."/>
            <person name="Radek R."/>
            <person name="Heimerl T."/>
            <person name="Brune A."/>
        </authorList>
    </citation>
    <scope>NUCLEOTIDE SEQUENCE [LARGE SCALE GENOMIC DNA]</scope>
    <source>
        <strain evidence="2 3">Ho45</strain>
    </source>
</reference>
<evidence type="ECO:0008006" key="4">
    <source>
        <dbReference type="Google" id="ProtNLM"/>
    </source>
</evidence>
<evidence type="ECO:0000313" key="3">
    <source>
        <dbReference type="Proteomes" id="UP000244896"/>
    </source>
</evidence>
<dbReference type="InterPro" id="IPR025333">
    <property type="entry name" value="DUF4239"/>
</dbReference>
<feature type="transmembrane region" description="Helical" evidence="1">
    <location>
        <begin position="225"/>
        <end position="244"/>
    </location>
</feature>
<evidence type="ECO:0000256" key="1">
    <source>
        <dbReference type="SAM" id="Phobius"/>
    </source>
</evidence>
<sequence length="277" mass="30951">MPKPLPEVFHYFHEAAFFIVLVALLLLVTECAFRYGRRRAANAREHLSGQVTALGGTLLGLVALMLGFAFGMALGRFNTRQDLLRQEVNDLQTSYLFADLLPRDGAQKMKSQIYEYTGLRAEYYTPGTRADQMRDNIDRTNILQNEMWTETVRLLERANTEKAGVGADQIVNFMDTLTRVFSDENDRTAARGNHIPEAIIWLLIFVSACATGTLAYGIGLKSTRIFWPNVVLVMAICSVLTIILDLDRPIRGVIIINQGSMAALHQTIGGDIKAPRE</sequence>
<keyword evidence="1" id="KW-1133">Transmembrane helix</keyword>
<dbReference type="KEGG" id="elut:CKA38_13180"/>
<feature type="transmembrane region" description="Helical" evidence="1">
    <location>
        <begin position="55"/>
        <end position="75"/>
    </location>
</feature>
<keyword evidence="1" id="KW-0812">Transmembrane</keyword>
<feature type="transmembrane region" description="Helical" evidence="1">
    <location>
        <begin position="198"/>
        <end position="219"/>
    </location>
</feature>
<keyword evidence="1" id="KW-0472">Membrane</keyword>
<organism evidence="2 3">
    <name type="scientific">Ereboglobus luteus</name>
    <dbReference type="NCBI Taxonomy" id="1796921"/>
    <lineage>
        <taxon>Bacteria</taxon>
        <taxon>Pseudomonadati</taxon>
        <taxon>Verrucomicrobiota</taxon>
        <taxon>Opitutia</taxon>
        <taxon>Opitutales</taxon>
        <taxon>Opitutaceae</taxon>
        <taxon>Ereboglobus</taxon>
    </lineage>
</organism>
<dbReference type="OrthoDB" id="677192at2"/>